<dbReference type="PROSITE" id="PS51257">
    <property type="entry name" value="PROKAR_LIPOPROTEIN"/>
    <property type="match status" value="1"/>
</dbReference>
<keyword evidence="5" id="KW-0411">Iron-sulfur</keyword>
<keyword evidence="2" id="KW-0949">S-adenosyl-L-methionine</keyword>
<evidence type="ECO:0000256" key="4">
    <source>
        <dbReference type="ARBA" id="ARBA00023004"/>
    </source>
</evidence>
<feature type="domain" description="B12-binding" evidence="6">
    <location>
        <begin position="79"/>
        <end position="215"/>
    </location>
</feature>
<dbReference type="InterPro" id="IPR023984">
    <property type="entry name" value="rSAM_ocin_1"/>
</dbReference>
<dbReference type="SFLD" id="SFLDS00029">
    <property type="entry name" value="Radical_SAM"/>
    <property type="match status" value="1"/>
</dbReference>
<dbReference type="PROSITE" id="PS51332">
    <property type="entry name" value="B12_BINDING"/>
    <property type="match status" value="1"/>
</dbReference>
<dbReference type="NCBIfam" id="TIGR03975">
    <property type="entry name" value="rSAM_ocin_1"/>
    <property type="match status" value="1"/>
</dbReference>
<evidence type="ECO:0000256" key="2">
    <source>
        <dbReference type="ARBA" id="ARBA00022691"/>
    </source>
</evidence>
<dbReference type="AlphaFoldDB" id="A0A561UBL0"/>
<dbReference type="EMBL" id="VIWT01000001">
    <property type="protein sequence ID" value="TWF96744.1"/>
    <property type="molecule type" value="Genomic_DNA"/>
</dbReference>
<keyword evidence="8" id="KW-1185">Reference proteome</keyword>
<evidence type="ECO:0000313" key="8">
    <source>
        <dbReference type="Proteomes" id="UP000317940"/>
    </source>
</evidence>
<dbReference type="GO" id="GO:0003824">
    <property type="term" value="F:catalytic activity"/>
    <property type="evidence" value="ECO:0007669"/>
    <property type="project" value="InterPro"/>
</dbReference>
<dbReference type="InterPro" id="IPR051198">
    <property type="entry name" value="BchE-like"/>
</dbReference>
<dbReference type="InterPro" id="IPR006158">
    <property type="entry name" value="Cobalamin-bd"/>
</dbReference>
<keyword evidence="3" id="KW-0479">Metal-binding</keyword>
<gene>
    <name evidence="7" type="ORF">FHX73_11516</name>
</gene>
<evidence type="ECO:0000259" key="6">
    <source>
        <dbReference type="PROSITE" id="PS51332"/>
    </source>
</evidence>
<comment type="cofactor">
    <cofactor evidence="1">
        <name>[4Fe-4S] cluster</name>
        <dbReference type="ChEBI" id="CHEBI:49883"/>
    </cofactor>
</comment>
<dbReference type="GO" id="GO:0005829">
    <property type="term" value="C:cytosol"/>
    <property type="evidence" value="ECO:0007669"/>
    <property type="project" value="TreeGrafter"/>
</dbReference>
<dbReference type="SFLD" id="SFLDG01082">
    <property type="entry name" value="B12-binding_domain_containing"/>
    <property type="match status" value="1"/>
</dbReference>
<name>A0A561UBL0_9ACTN</name>
<evidence type="ECO:0000256" key="3">
    <source>
        <dbReference type="ARBA" id="ARBA00022723"/>
    </source>
</evidence>
<dbReference type="GO" id="GO:0031419">
    <property type="term" value="F:cobalamin binding"/>
    <property type="evidence" value="ECO:0007669"/>
    <property type="project" value="InterPro"/>
</dbReference>
<evidence type="ECO:0000256" key="1">
    <source>
        <dbReference type="ARBA" id="ARBA00001966"/>
    </source>
</evidence>
<sequence>MKGPLVRIALVSAPWNLLETPSLPLGILSAAAAGCQRPPEVQEFYANLDWADYLLDASGGDLTPADYGYVANLGVWYGMGDWVFTSALYDQPDWHRAEFTAHLERVGVPPGRSFEMAQHAERFVELTARRILASDPDVVGFSSTFQQNIASLALARRIKQLRPEVRTLMGGGNCAGSMGAAIHRNFDYVDYVISGEAEDSFVEFVDHLDGYREVSEVAGLSWRAEDGSTVVNKPAGAVRMESAPCPDYRAWFEAVNASAVRPFIQPKLLYEAARGCWWGEKHTCTFCGLNQLTIGFRSRPAEQVLAHLREMIERYRLLDVVAVDNILDMAYLKSLLPQLAAEDWDLHFYYEIKSNLREADVRLLRRAGLVQVQPGIENLSSRVLKIMEKGVHATQNVVLLRDCEENDITVDWNYLYGFPGESDEDYDEVLAQFPALAHLQPPAGSVRIILERFSPYFERPELGFGLRRPAAHYEHLYDLPPDELQEIAYQFVTDERGIGADKAAEVRAAVRQWRAAYPQSSLTLAPDEDGSLTLADRRTGWPQREVRLAAGCEAAAYTALLKPRRVEAVAAELGIAAADLEALVADWQRQGLVFREGGRVVALATRCTSIKSGEA</sequence>
<dbReference type="InterPro" id="IPR023404">
    <property type="entry name" value="rSAM_horseshoe"/>
</dbReference>
<dbReference type="Proteomes" id="UP000317940">
    <property type="component" value="Unassembled WGS sequence"/>
</dbReference>
<dbReference type="GO" id="GO:0046872">
    <property type="term" value="F:metal ion binding"/>
    <property type="evidence" value="ECO:0007669"/>
    <property type="project" value="UniProtKB-KW"/>
</dbReference>
<dbReference type="SMART" id="SM00729">
    <property type="entry name" value="Elp3"/>
    <property type="match status" value="1"/>
</dbReference>
<reference evidence="7 8" key="1">
    <citation type="submission" date="2019-06" db="EMBL/GenBank/DDBJ databases">
        <title>Sequencing the genomes of 1000 actinobacteria strains.</title>
        <authorList>
            <person name="Klenk H.-P."/>
        </authorList>
    </citation>
    <scope>NUCLEOTIDE SEQUENCE [LARGE SCALE GENOMIC DNA]</scope>
    <source>
        <strain evidence="7 8">DSM 44826</strain>
    </source>
</reference>
<keyword evidence="4" id="KW-0408">Iron</keyword>
<dbReference type="InterPro" id="IPR007197">
    <property type="entry name" value="rSAM"/>
</dbReference>
<accession>A0A561UBL0</accession>
<dbReference type="PANTHER" id="PTHR43409">
    <property type="entry name" value="ANAEROBIC MAGNESIUM-PROTOPORPHYRIN IX MONOMETHYL ESTER CYCLASE-RELATED"/>
    <property type="match status" value="1"/>
</dbReference>
<dbReference type="Gene3D" id="3.40.50.280">
    <property type="entry name" value="Cobalamin-binding domain"/>
    <property type="match status" value="1"/>
</dbReference>
<dbReference type="SUPFAM" id="SSF102114">
    <property type="entry name" value="Radical SAM enzymes"/>
    <property type="match status" value="1"/>
</dbReference>
<dbReference type="InterPro" id="IPR006638">
    <property type="entry name" value="Elp3/MiaA/NifB-like_rSAM"/>
</dbReference>
<dbReference type="PANTHER" id="PTHR43409:SF7">
    <property type="entry name" value="BLL1977 PROTEIN"/>
    <property type="match status" value="1"/>
</dbReference>
<comment type="caution">
    <text evidence="7">The sequence shown here is derived from an EMBL/GenBank/DDBJ whole genome shotgun (WGS) entry which is preliminary data.</text>
</comment>
<protein>
    <submittedName>
        <fullName evidence="7">Ribosomal peptide maturation radical SAM protein 1</fullName>
    </submittedName>
</protein>
<dbReference type="Pfam" id="PF04055">
    <property type="entry name" value="Radical_SAM"/>
    <property type="match status" value="1"/>
</dbReference>
<dbReference type="GO" id="GO:0051536">
    <property type="term" value="F:iron-sulfur cluster binding"/>
    <property type="evidence" value="ECO:0007669"/>
    <property type="project" value="UniProtKB-KW"/>
</dbReference>
<dbReference type="Pfam" id="PF02310">
    <property type="entry name" value="B12-binding"/>
    <property type="match status" value="1"/>
</dbReference>
<evidence type="ECO:0000313" key="7">
    <source>
        <dbReference type="EMBL" id="TWF96744.1"/>
    </source>
</evidence>
<proteinExistence type="predicted"/>
<dbReference type="SFLD" id="SFLDF00324">
    <property type="entry name" value="bacteriocin_maturation"/>
    <property type="match status" value="1"/>
</dbReference>
<organism evidence="7 8">
    <name type="scientific">Kitasatospora viridis</name>
    <dbReference type="NCBI Taxonomy" id="281105"/>
    <lineage>
        <taxon>Bacteria</taxon>
        <taxon>Bacillati</taxon>
        <taxon>Actinomycetota</taxon>
        <taxon>Actinomycetes</taxon>
        <taxon>Kitasatosporales</taxon>
        <taxon>Streptomycetaceae</taxon>
        <taxon>Kitasatospora</taxon>
    </lineage>
</organism>
<dbReference type="InterPro" id="IPR058240">
    <property type="entry name" value="rSAM_sf"/>
</dbReference>
<dbReference type="Gene3D" id="3.80.30.20">
    <property type="entry name" value="tm_1862 like domain"/>
    <property type="match status" value="1"/>
</dbReference>
<dbReference type="CDD" id="cd02068">
    <property type="entry name" value="radical_SAM_B12_BD"/>
    <property type="match status" value="1"/>
</dbReference>
<evidence type="ECO:0000256" key="5">
    <source>
        <dbReference type="ARBA" id="ARBA00023014"/>
    </source>
</evidence>